<dbReference type="RefSeq" id="WP_007905045.1">
    <property type="nucleotide sequence ID" value="NZ_ADVG01000001.1"/>
</dbReference>
<dbReference type="EMBL" id="ADVG01000001">
    <property type="protein sequence ID" value="EFH88856.1"/>
    <property type="molecule type" value="Genomic_DNA"/>
</dbReference>
<dbReference type="eggNOG" id="ENOG502ZURV">
    <property type="taxonomic scope" value="Bacteria"/>
</dbReference>
<comment type="caution">
    <text evidence="1">The sequence shown here is derived from an EMBL/GenBank/DDBJ whole genome shotgun (WGS) entry which is preliminary data.</text>
</comment>
<dbReference type="AlphaFoldDB" id="D6TGS7"/>
<dbReference type="InParanoid" id="D6TGS7"/>
<name>D6TGS7_KTERA</name>
<dbReference type="Proteomes" id="UP000004508">
    <property type="component" value="Unassembled WGS sequence"/>
</dbReference>
<organism evidence="1 2">
    <name type="scientific">Ktedonobacter racemifer DSM 44963</name>
    <dbReference type="NCBI Taxonomy" id="485913"/>
    <lineage>
        <taxon>Bacteria</taxon>
        <taxon>Bacillati</taxon>
        <taxon>Chloroflexota</taxon>
        <taxon>Ktedonobacteria</taxon>
        <taxon>Ktedonobacterales</taxon>
        <taxon>Ktedonobacteraceae</taxon>
        <taxon>Ktedonobacter</taxon>
    </lineage>
</organism>
<sequence>MDQYTYLITFDDISSADANQYAQELREFVLDAVPDANVQRKRSDLRTQDWGTILEIVLGSASVVSLAQAVGNWLQRRQSVSLTFKRPEGDVIVQNVNNKTVLKLTELLLQNAKE</sequence>
<proteinExistence type="predicted"/>
<protein>
    <submittedName>
        <fullName evidence="1">Uncharacterized protein</fullName>
    </submittedName>
</protein>
<accession>D6TGS7</accession>
<gene>
    <name evidence="1" type="ORF">Krac_10360</name>
</gene>
<keyword evidence="2" id="KW-1185">Reference proteome</keyword>
<evidence type="ECO:0000313" key="1">
    <source>
        <dbReference type="EMBL" id="EFH88856.1"/>
    </source>
</evidence>
<dbReference type="OrthoDB" id="4559490at2"/>
<dbReference type="InterPro" id="IPR045428">
    <property type="entry name" value="EACC1"/>
</dbReference>
<reference evidence="1 2" key="1">
    <citation type="journal article" date="2011" name="Stand. Genomic Sci.">
        <title>Non-contiguous finished genome sequence and contextual data of the filamentous soil bacterium Ktedonobacter racemifer type strain (SOSP1-21).</title>
        <authorList>
            <person name="Chang Y.J."/>
            <person name="Land M."/>
            <person name="Hauser L."/>
            <person name="Chertkov O."/>
            <person name="Del Rio T.G."/>
            <person name="Nolan M."/>
            <person name="Copeland A."/>
            <person name="Tice H."/>
            <person name="Cheng J.F."/>
            <person name="Lucas S."/>
            <person name="Han C."/>
            <person name="Goodwin L."/>
            <person name="Pitluck S."/>
            <person name="Ivanova N."/>
            <person name="Ovchinikova G."/>
            <person name="Pati A."/>
            <person name="Chen A."/>
            <person name="Palaniappan K."/>
            <person name="Mavromatis K."/>
            <person name="Liolios K."/>
            <person name="Brettin T."/>
            <person name="Fiebig A."/>
            <person name="Rohde M."/>
            <person name="Abt B."/>
            <person name="Goker M."/>
            <person name="Detter J.C."/>
            <person name="Woyke T."/>
            <person name="Bristow J."/>
            <person name="Eisen J.A."/>
            <person name="Markowitz V."/>
            <person name="Hugenholtz P."/>
            <person name="Kyrpides N.C."/>
            <person name="Klenk H.P."/>
            <person name="Lapidus A."/>
        </authorList>
    </citation>
    <scope>NUCLEOTIDE SEQUENCE [LARGE SCALE GENOMIC DNA]</scope>
    <source>
        <strain evidence="2">DSM 44963</strain>
    </source>
</reference>
<dbReference type="Pfam" id="PF19953">
    <property type="entry name" value="EACC1"/>
    <property type="match status" value="1"/>
</dbReference>
<evidence type="ECO:0000313" key="2">
    <source>
        <dbReference type="Proteomes" id="UP000004508"/>
    </source>
</evidence>